<gene>
    <name evidence="1" type="ORF">J2S03_003140</name>
</gene>
<dbReference type="CDD" id="cd15482">
    <property type="entry name" value="Sialidase_non-viral"/>
    <property type="match status" value="1"/>
</dbReference>
<keyword evidence="2" id="KW-1185">Reference proteome</keyword>
<organism evidence="1 2">
    <name type="scientific">Alicyclobacillus cycloheptanicus</name>
    <dbReference type="NCBI Taxonomy" id="1457"/>
    <lineage>
        <taxon>Bacteria</taxon>
        <taxon>Bacillati</taxon>
        <taxon>Bacillota</taxon>
        <taxon>Bacilli</taxon>
        <taxon>Bacillales</taxon>
        <taxon>Alicyclobacillaceae</taxon>
        <taxon>Alicyclobacillus</taxon>
    </lineage>
</organism>
<comment type="caution">
    <text evidence="1">The sequence shown here is derived from an EMBL/GenBank/DDBJ whole genome shotgun (WGS) entry which is preliminary data.</text>
</comment>
<evidence type="ECO:0000313" key="1">
    <source>
        <dbReference type="EMBL" id="MDQ0191271.1"/>
    </source>
</evidence>
<sequence length="325" mass="34236">MGSKSGITYKTTDGGATWTAVFTASEPIVGLQATGAQGQFFVVAWTKNYMLTDMAGEEFSKVLFNGTSSVGFAPTPMEDVSLVPSDYQGNDFLVFVSTGVVWSSNGGGASWLKRTPPVPVASVAAVDPSTWYAAATTGAIYRTTDGGQHWTKVYSTSLDQTQEWNVATQASGNHVAVLYTCNGGAMNQRPYILFESNDAGQTWNTLFDESMFESLYGNAKPALDDTPPAAQPGPFAVLSNGNVLFIGAYPANTMVTTVSVITPKGIRIVYDPVGGSSSAPSPFDFPVSPVSLSAPDDSHFFLAGGNNGKGVFEESTDGGLTWQSN</sequence>
<protein>
    <submittedName>
        <fullName evidence="1">Photosystem II stability/assembly factor-like uncharacterized protein</fullName>
    </submittedName>
</protein>
<dbReference type="Proteomes" id="UP001232973">
    <property type="component" value="Unassembled WGS sequence"/>
</dbReference>
<dbReference type="InterPro" id="IPR015943">
    <property type="entry name" value="WD40/YVTN_repeat-like_dom_sf"/>
</dbReference>
<dbReference type="EMBL" id="JAUSTP010000036">
    <property type="protein sequence ID" value="MDQ0191271.1"/>
    <property type="molecule type" value="Genomic_DNA"/>
</dbReference>
<evidence type="ECO:0000313" key="2">
    <source>
        <dbReference type="Proteomes" id="UP001232973"/>
    </source>
</evidence>
<dbReference type="Gene3D" id="2.130.10.10">
    <property type="entry name" value="YVTN repeat-like/Quinoprotein amine dehydrogenase"/>
    <property type="match status" value="2"/>
</dbReference>
<dbReference type="RefSeq" id="WP_307016695.1">
    <property type="nucleotide sequence ID" value="NZ_JAUSTP010000036.1"/>
</dbReference>
<proteinExistence type="predicted"/>
<accession>A0ABT9XLT5</accession>
<dbReference type="SUPFAM" id="SSF110296">
    <property type="entry name" value="Oligoxyloglucan reducing end-specific cellobiohydrolase"/>
    <property type="match status" value="1"/>
</dbReference>
<reference evidence="1 2" key="1">
    <citation type="submission" date="2023-07" db="EMBL/GenBank/DDBJ databases">
        <title>Genomic Encyclopedia of Type Strains, Phase IV (KMG-IV): sequencing the most valuable type-strain genomes for metagenomic binning, comparative biology and taxonomic classification.</title>
        <authorList>
            <person name="Goeker M."/>
        </authorList>
    </citation>
    <scope>NUCLEOTIDE SEQUENCE [LARGE SCALE GENOMIC DNA]</scope>
    <source>
        <strain evidence="1 2">DSM 4006</strain>
    </source>
</reference>
<name>A0ABT9XLT5_9BACL</name>